<protein>
    <submittedName>
        <fullName evidence="1">Glutathione S-transferase</fullName>
    </submittedName>
</protein>
<sequence>MEQENKVKLHGTWISTYSKRVELALRVKGIPYEYIEEDLNNKSPLLLQYNPVHKKVPVLVHNGKPIAESYVILEYIDETWKNAPQFLPENPYERTQIRFWVSFIEQQLFEAIGRVYKSAGEAQEKAIEEMLEKINVLEKGMKEFFSVGALKIDGQNFGLLDIMVCAVLSTHKASEEVLGLKLLDPERNPFLFSWVERLKQHPVVKELTPPHEKVIAFLQFMRQNALKSAS</sequence>
<evidence type="ECO:0000313" key="2">
    <source>
        <dbReference type="Proteomes" id="UP001164539"/>
    </source>
</evidence>
<accession>A0ACC1XL56</accession>
<organism evidence="1 2">
    <name type="scientific">Melia azedarach</name>
    <name type="common">Chinaberry tree</name>
    <dbReference type="NCBI Taxonomy" id="155640"/>
    <lineage>
        <taxon>Eukaryota</taxon>
        <taxon>Viridiplantae</taxon>
        <taxon>Streptophyta</taxon>
        <taxon>Embryophyta</taxon>
        <taxon>Tracheophyta</taxon>
        <taxon>Spermatophyta</taxon>
        <taxon>Magnoliopsida</taxon>
        <taxon>eudicotyledons</taxon>
        <taxon>Gunneridae</taxon>
        <taxon>Pentapetalae</taxon>
        <taxon>rosids</taxon>
        <taxon>malvids</taxon>
        <taxon>Sapindales</taxon>
        <taxon>Meliaceae</taxon>
        <taxon>Melia</taxon>
    </lineage>
</organism>
<dbReference type="EMBL" id="CM051401">
    <property type="protein sequence ID" value="KAJ4712120.1"/>
    <property type="molecule type" value="Genomic_DNA"/>
</dbReference>
<keyword evidence="2" id="KW-1185">Reference proteome</keyword>
<gene>
    <name evidence="1" type="ORF">OWV82_014419</name>
</gene>
<reference evidence="1 2" key="1">
    <citation type="journal article" date="2023" name="Science">
        <title>Complex scaffold remodeling in plant triterpene biosynthesis.</title>
        <authorList>
            <person name="De La Pena R."/>
            <person name="Hodgson H."/>
            <person name="Liu J.C."/>
            <person name="Stephenson M.J."/>
            <person name="Martin A.C."/>
            <person name="Owen C."/>
            <person name="Harkess A."/>
            <person name="Leebens-Mack J."/>
            <person name="Jimenez L.E."/>
            <person name="Osbourn A."/>
            <person name="Sattely E.S."/>
        </authorList>
    </citation>
    <scope>NUCLEOTIDE SEQUENCE [LARGE SCALE GENOMIC DNA]</scope>
    <source>
        <strain evidence="2">cv. JPN11</strain>
        <tissue evidence="1">Leaf</tissue>
    </source>
</reference>
<name>A0ACC1XL56_MELAZ</name>
<dbReference type="Proteomes" id="UP001164539">
    <property type="component" value="Chromosome 8"/>
</dbReference>
<comment type="caution">
    <text evidence="1">The sequence shown here is derived from an EMBL/GenBank/DDBJ whole genome shotgun (WGS) entry which is preliminary data.</text>
</comment>
<evidence type="ECO:0000313" key="1">
    <source>
        <dbReference type="EMBL" id="KAJ4712120.1"/>
    </source>
</evidence>
<proteinExistence type="predicted"/>